<name>A0A430KPS6_9GAMM</name>
<organism evidence="6 7">
    <name type="scientific">Amphritea opalescens</name>
    <dbReference type="NCBI Taxonomy" id="2490544"/>
    <lineage>
        <taxon>Bacteria</taxon>
        <taxon>Pseudomonadati</taxon>
        <taxon>Pseudomonadota</taxon>
        <taxon>Gammaproteobacteria</taxon>
        <taxon>Oceanospirillales</taxon>
        <taxon>Oceanospirillaceae</taxon>
        <taxon>Amphritea</taxon>
    </lineage>
</organism>
<dbReference type="InterPro" id="IPR000847">
    <property type="entry name" value="LysR_HTH_N"/>
</dbReference>
<evidence type="ECO:0000256" key="3">
    <source>
        <dbReference type="ARBA" id="ARBA00023125"/>
    </source>
</evidence>
<keyword evidence="2" id="KW-0805">Transcription regulation</keyword>
<dbReference type="AlphaFoldDB" id="A0A430KPS6"/>
<comment type="similarity">
    <text evidence="1">Belongs to the LysR transcriptional regulatory family.</text>
</comment>
<dbReference type="GO" id="GO:0000976">
    <property type="term" value="F:transcription cis-regulatory region binding"/>
    <property type="evidence" value="ECO:0007669"/>
    <property type="project" value="TreeGrafter"/>
</dbReference>
<dbReference type="CDD" id="cd05466">
    <property type="entry name" value="PBP2_LTTR_substrate"/>
    <property type="match status" value="1"/>
</dbReference>
<comment type="caution">
    <text evidence="6">The sequence shown here is derived from an EMBL/GenBank/DDBJ whole genome shotgun (WGS) entry which is preliminary data.</text>
</comment>
<dbReference type="SUPFAM" id="SSF53850">
    <property type="entry name" value="Periplasmic binding protein-like II"/>
    <property type="match status" value="1"/>
</dbReference>
<evidence type="ECO:0000256" key="4">
    <source>
        <dbReference type="ARBA" id="ARBA00023163"/>
    </source>
</evidence>
<dbReference type="InterPro" id="IPR005119">
    <property type="entry name" value="LysR_subst-bd"/>
</dbReference>
<dbReference type="Gene3D" id="1.10.10.10">
    <property type="entry name" value="Winged helix-like DNA-binding domain superfamily/Winged helix DNA-binding domain"/>
    <property type="match status" value="1"/>
</dbReference>
<gene>
    <name evidence="6" type="ORF">EH243_12265</name>
</gene>
<dbReference type="PANTHER" id="PTHR30126:SF25">
    <property type="entry name" value="HTH-TYPE TRANSCRIPTIONAL REGULATOR METR"/>
    <property type="match status" value="1"/>
</dbReference>
<dbReference type="Pfam" id="PF03466">
    <property type="entry name" value="LysR_substrate"/>
    <property type="match status" value="1"/>
</dbReference>
<dbReference type="EMBL" id="RQXW01000010">
    <property type="protein sequence ID" value="RTE65491.1"/>
    <property type="molecule type" value="Genomic_DNA"/>
</dbReference>
<dbReference type="Pfam" id="PF00126">
    <property type="entry name" value="HTH_1"/>
    <property type="match status" value="1"/>
</dbReference>
<sequence length="297" mass="32478">MLNAIDKTGTLRQAAYVLGITQSALSHRLAEAERRLGGLLFEREGRRLRQTAAGRAMTQTANQIVPVLQRAEFDFQQMVISETTVVRFGVAAYSCYHWLPAFLQTMAKQEPDIQLELVASATQNPLQNLQEGAVDVVLAPGHLAIPGIDSIPVFKDELVLITPCQHSLASKPFIEASDLEGEHYLTYSKTAQPGFEYERFIRPSGVIPHLLTVVEVTDAMIELIAAGFGVGILSRWAVQSAIQHGSITAISVSEAKLDLDWSALVREAEPATAAARVVSRRLAEWFQSTQADENGGQ</sequence>
<dbReference type="PANTHER" id="PTHR30126">
    <property type="entry name" value="HTH-TYPE TRANSCRIPTIONAL REGULATOR"/>
    <property type="match status" value="1"/>
</dbReference>
<feature type="domain" description="HTH lysR-type" evidence="5">
    <location>
        <begin position="1"/>
        <end position="51"/>
    </location>
</feature>
<dbReference type="PROSITE" id="PS50931">
    <property type="entry name" value="HTH_LYSR"/>
    <property type="match status" value="1"/>
</dbReference>
<dbReference type="OrthoDB" id="9785745at2"/>
<accession>A0A430KPS6</accession>
<dbReference type="InterPro" id="IPR036388">
    <property type="entry name" value="WH-like_DNA-bd_sf"/>
</dbReference>
<evidence type="ECO:0000259" key="5">
    <source>
        <dbReference type="PROSITE" id="PS50931"/>
    </source>
</evidence>
<keyword evidence="3" id="KW-0238">DNA-binding</keyword>
<proteinExistence type="inferred from homology"/>
<dbReference type="Proteomes" id="UP000283087">
    <property type="component" value="Unassembled WGS sequence"/>
</dbReference>
<dbReference type="GO" id="GO:0003700">
    <property type="term" value="F:DNA-binding transcription factor activity"/>
    <property type="evidence" value="ECO:0007669"/>
    <property type="project" value="InterPro"/>
</dbReference>
<evidence type="ECO:0000313" key="6">
    <source>
        <dbReference type="EMBL" id="RTE65491.1"/>
    </source>
</evidence>
<dbReference type="SUPFAM" id="SSF46785">
    <property type="entry name" value="Winged helix' DNA-binding domain"/>
    <property type="match status" value="1"/>
</dbReference>
<evidence type="ECO:0000313" key="7">
    <source>
        <dbReference type="Proteomes" id="UP000283087"/>
    </source>
</evidence>
<dbReference type="Gene3D" id="3.40.190.10">
    <property type="entry name" value="Periplasmic binding protein-like II"/>
    <property type="match status" value="2"/>
</dbReference>
<evidence type="ECO:0000256" key="2">
    <source>
        <dbReference type="ARBA" id="ARBA00023015"/>
    </source>
</evidence>
<dbReference type="InterPro" id="IPR036390">
    <property type="entry name" value="WH_DNA-bd_sf"/>
</dbReference>
<keyword evidence="7" id="KW-1185">Reference proteome</keyword>
<keyword evidence="4" id="KW-0804">Transcription</keyword>
<reference evidence="6 7" key="1">
    <citation type="submission" date="2018-11" db="EMBL/GenBank/DDBJ databases">
        <title>The draft genome sequence of Amphritea opalescens ANRC-JH13T.</title>
        <authorList>
            <person name="Fang Z."/>
            <person name="Zhang Y."/>
            <person name="Han X."/>
        </authorList>
    </citation>
    <scope>NUCLEOTIDE SEQUENCE [LARGE SCALE GENOMIC DNA]</scope>
    <source>
        <strain evidence="6 7">ANRC-JH13</strain>
    </source>
</reference>
<evidence type="ECO:0000256" key="1">
    <source>
        <dbReference type="ARBA" id="ARBA00009437"/>
    </source>
</evidence>
<protein>
    <submittedName>
        <fullName evidence="6">LysR family transcriptional regulator</fullName>
    </submittedName>
</protein>